<accession>A0A9P4PUF1</accession>
<evidence type="ECO:0000313" key="3">
    <source>
        <dbReference type="Proteomes" id="UP000799764"/>
    </source>
</evidence>
<feature type="compositionally biased region" description="Basic and acidic residues" evidence="1">
    <location>
        <begin position="71"/>
        <end position="100"/>
    </location>
</feature>
<organism evidence="2 3">
    <name type="scientific">Karstenula rhodostoma CBS 690.94</name>
    <dbReference type="NCBI Taxonomy" id="1392251"/>
    <lineage>
        <taxon>Eukaryota</taxon>
        <taxon>Fungi</taxon>
        <taxon>Dikarya</taxon>
        <taxon>Ascomycota</taxon>
        <taxon>Pezizomycotina</taxon>
        <taxon>Dothideomycetes</taxon>
        <taxon>Pleosporomycetidae</taxon>
        <taxon>Pleosporales</taxon>
        <taxon>Massarineae</taxon>
        <taxon>Didymosphaeriaceae</taxon>
        <taxon>Karstenula</taxon>
    </lineage>
</organism>
<evidence type="ECO:0000256" key="1">
    <source>
        <dbReference type="SAM" id="MobiDB-lite"/>
    </source>
</evidence>
<name>A0A9P4PUF1_9PLEO</name>
<feature type="region of interest" description="Disordered" evidence="1">
    <location>
        <begin position="27"/>
        <end position="100"/>
    </location>
</feature>
<feature type="compositionally biased region" description="Polar residues" evidence="1">
    <location>
        <begin position="61"/>
        <end position="70"/>
    </location>
</feature>
<keyword evidence="3" id="KW-1185">Reference proteome</keyword>
<dbReference type="Proteomes" id="UP000799764">
    <property type="component" value="Unassembled WGS sequence"/>
</dbReference>
<feature type="compositionally biased region" description="Low complexity" evidence="1">
    <location>
        <begin position="37"/>
        <end position="52"/>
    </location>
</feature>
<dbReference type="OrthoDB" id="3801021at2759"/>
<protein>
    <submittedName>
        <fullName evidence="2">Uncharacterized protein</fullName>
    </submittedName>
</protein>
<evidence type="ECO:0000313" key="2">
    <source>
        <dbReference type="EMBL" id="KAF2451555.1"/>
    </source>
</evidence>
<reference evidence="2" key="1">
    <citation type="journal article" date="2020" name="Stud. Mycol.">
        <title>101 Dothideomycetes genomes: a test case for predicting lifestyles and emergence of pathogens.</title>
        <authorList>
            <person name="Haridas S."/>
            <person name="Albert R."/>
            <person name="Binder M."/>
            <person name="Bloem J."/>
            <person name="Labutti K."/>
            <person name="Salamov A."/>
            <person name="Andreopoulos B."/>
            <person name="Baker S."/>
            <person name="Barry K."/>
            <person name="Bills G."/>
            <person name="Bluhm B."/>
            <person name="Cannon C."/>
            <person name="Castanera R."/>
            <person name="Culley D."/>
            <person name="Daum C."/>
            <person name="Ezra D."/>
            <person name="Gonzalez J."/>
            <person name="Henrissat B."/>
            <person name="Kuo A."/>
            <person name="Liang C."/>
            <person name="Lipzen A."/>
            <person name="Lutzoni F."/>
            <person name="Magnuson J."/>
            <person name="Mondo S."/>
            <person name="Nolan M."/>
            <person name="Ohm R."/>
            <person name="Pangilinan J."/>
            <person name="Park H.-J."/>
            <person name="Ramirez L."/>
            <person name="Alfaro M."/>
            <person name="Sun H."/>
            <person name="Tritt A."/>
            <person name="Yoshinaga Y."/>
            <person name="Zwiers L.-H."/>
            <person name="Turgeon B."/>
            <person name="Goodwin S."/>
            <person name="Spatafora J."/>
            <person name="Crous P."/>
            <person name="Grigoriev I."/>
        </authorList>
    </citation>
    <scope>NUCLEOTIDE SEQUENCE</scope>
    <source>
        <strain evidence="2">CBS 690.94</strain>
    </source>
</reference>
<comment type="caution">
    <text evidence="2">The sequence shown here is derived from an EMBL/GenBank/DDBJ whole genome shotgun (WGS) entry which is preliminary data.</text>
</comment>
<dbReference type="EMBL" id="MU001492">
    <property type="protein sequence ID" value="KAF2451555.1"/>
    <property type="molecule type" value="Genomic_DNA"/>
</dbReference>
<gene>
    <name evidence="2" type="ORF">P171DRAFT_478592</name>
</gene>
<proteinExistence type="predicted"/>
<dbReference type="AlphaFoldDB" id="A0A9P4PUF1"/>
<sequence length="100" mass="11253">MTYTLHHLPLQNFRYLSHLYFTLSTPDTLKMPVPLPSTTDKSSDKSISSASAQTAHDVEKSSTQSVASATHTEKTEAEMQAERLYEERMEEEYAKREGGA</sequence>